<dbReference type="InterPro" id="IPR011767">
    <property type="entry name" value="GLR_AS"/>
</dbReference>
<feature type="signal peptide" evidence="2">
    <location>
        <begin position="1"/>
        <end position="27"/>
    </location>
</feature>
<organism evidence="3 4">
    <name type="scientific">Candidatus Methylobacter oryzae</name>
    <dbReference type="NCBI Taxonomy" id="2497749"/>
    <lineage>
        <taxon>Bacteria</taxon>
        <taxon>Pseudomonadati</taxon>
        <taxon>Pseudomonadota</taxon>
        <taxon>Gammaproteobacteria</taxon>
        <taxon>Methylococcales</taxon>
        <taxon>Methylococcaceae</taxon>
        <taxon>Methylobacter</taxon>
    </lineage>
</organism>
<name>A0ABY3CGE2_9GAMM</name>
<evidence type="ECO:0000313" key="3">
    <source>
        <dbReference type="EMBL" id="TRX02963.1"/>
    </source>
</evidence>
<reference evidence="3 4" key="1">
    <citation type="journal article" date="2019" name="Antonie Van Leeuwenhoek">
        <title>Description of 'Ca. Methylobacter oryzae' KRF1, a novel species from the environmentally important Methylobacter clade 2.</title>
        <authorList>
            <person name="Khatri K."/>
            <person name="Mohite J.A."/>
            <person name="Pandit P.S."/>
            <person name="Bahulikar R."/>
            <person name="Rahalkar M.C."/>
        </authorList>
    </citation>
    <scope>NUCLEOTIDE SEQUENCE [LARGE SCALE GENOMIC DNA]</scope>
    <source>
        <strain evidence="3 4">KRF1</strain>
    </source>
</reference>
<protein>
    <submittedName>
        <fullName evidence="3">NrdH-redoxin</fullName>
    </submittedName>
</protein>
<dbReference type="Gene3D" id="3.40.30.10">
    <property type="entry name" value="Glutaredoxin"/>
    <property type="match status" value="1"/>
</dbReference>
<keyword evidence="1" id="KW-0472">Membrane</keyword>
<gene>
    <name evidence="3" type="ORF">EKO24_001375</name>
</gene>
<feature type="chain" id="PRO_5046642696" evidence="2">
    <location>
        <begin position="28"/>
        <end position="394"/>
    </location>
</feature>
<accession>A0ABY3CGE2</accession>
<keyword evidence="4" id="KW-1185">Reference proteome</keyword>
<feature type="transmembrane region" description="Helical" evidence="1">
    <location>
        <begin position="229"/>
        <end position="253"/>
    </location>
</feature>
<evidence type="ECO:0000256" key="1">
    <source>
        <dbReference type="SAM" id="Phobius"/>
    </source>
</evidence>
<comment type="caution">
    <text evidence="3">The sequence shown here is derived from an EMBL/GenBank/DDBJ whole genome shotgun (WGS) entry which is preliminary data.</text>
</comment>
<keyword evidence="2" id="KW-0732">Signal</keyword>
<keyword evidence="1" id="KW-1133">Transmembrane helix</keyword>
<feature type="transmembrane region" description="Helical" evidence="1">
    <location>
        <begin position="371"/>
        <end position="389"/>
    </location>
</feature>
<dbReference type="PROSITE" id="PS51354">
    <property type="entry name" value="GLUTAREDOXIN_2"/>
    <property type="match status" value="1"/>
</dbReference>
<dbReference type="PROSITE" id="PS00195">
    <property type="entry name" value="GLUTAREDOXIN_1"/>
    <property type="match status" value="1"/>
</dbReference>
<feature type="transmembrane region" description="Helical" evidence="1">
    <location>
        <begin position="338"/>
        <end position="359"/>
    </location>
</feature>
<sequence>MNTIAINRWHWFFIWLPACFLQPSAFADAPPANIEVFVQQGCPHCTAAEAFLEVLKREQPALNIVIHDIKQEPFALAQLQRLAENQGMKSAKVPAFQIGGQLIFGYSEEAHTGLLIRNALKQIRTQPGQDAGSCSVTESLSCEAEPDAAMQTIDFFGRKLSLDDIGLPLFTLAIGLLDGFNPCSIWVLVLMISLLASMNDRARMLAVAGTFVAVEGLVYFIFMAAWLNLFLLIGLSRASEIAIAVIALLVGLINLKDFRFYGLGFSLKIPDAAKPGIYARLRKIIQSPNLLGAMLGAVVLAVLVQIVEFMCTSGFPALYTRILTMKQLDDFSYYGYLLLYNAAYMFDDVIVLTIGVVTLSQRRLQEKEGRWLKLVSGLAMVGIGVYLLLKAGYE</sequence>
<evidence type="ECO:0000256" key="2">
    <source>
        <dbReference type="SAM" id="SignalP"/>
    </source>
</evidence>
<dbReference type="Proteomes" id="UP000733744">
    <property type="component" value="Unassembled WGS sequence"/>
</dbReference>
<dbReference type="RefSeq" id="WP_127027370.1">
    <property type="nucleotide sequence ID" value="NZ_RYFG02000009.1"/>
</dbReference>
<feature type="transmembrane region" description="Helical" evidence="1">
    <location>
        <begin position="169"/>
        <end position="192"/>
    </location>
</feature>
<feature type="transmembrane region" description="Helical" evidence="1">
    <location>
        <begin position="204"/>
        <end position="223"/>
    </location>
</feature>
<keyword evidence="1" id="KW-0812">Transmembrane</keyword>
<dbReference type="SUPFAM" id="SSF52833">
    <property type="entry name" value="Thioredoxin-like"/>
    <property type="match status" value="1"/>
</dbReference>
<dbReference type="InterPro" id="IPR036249">
    <property type="entry name" value="Thioredoxin-like_sf"/>
</dbReference>
<evidence type="ECO:0000313" key="4">
    <source>
        <dbReference type="Proteomes" id="UP000733744"/>
    </source>
</evidence>
<proteinExistence type="predicted"/>
<feature type="transmembrane region" description="Helical" evidence="1">
    <location>
        <begin position="290"/>
        <end position="318"/>
    </location>
</feature>
<dbReference type="EMBL" id="RYFG02000009">
    <property type="protein sequence ID" value="TRX02963.1"/>
    <property type="molecule type" value="Genomic_DNA"/>
</dbReference>